<evidence type="ECO:0000313" key="2">
    <source>
        <dbReference type="Proteomes" id="UP000494255"/>
    </source>
</evidence>
<accession>A0A6J5CQJ5</accession>
<gene>
    <name evidence="1" type="ORF">LMG24238_06755</name>
</gene>
<dbReference type="AlphaFoldDB" id="A0A6J5CQJ5"/>
<reference evidence="1 2" key="1">
    <citation type="submission" date="2020-04" db="EMBL/GenBank/DDBJ databases">
        <authorList>
            <person name="De Canck E."/>
        </authorList>
    </citation>
    <scope>NUCLEOTIDE SEQUENCE [LARGE SCALE GENOMIC DNA]</scope>
    <source>
        <strain evidence="1 2">LMG 24238</strain>
    </source>
</reference>
<dbReference type="EMBL" id="CADIKC010000014">
    <property type="protein sequence ID" value="CAB3741386.1"/>
    <property type="molecule type" value="Genomic_DNA"/>
</dbReference>
<sequence length="144" mass="16467">MFFTKPSWQSPMKVAGDAFTRWEMAGVTHYSTVFVVRSAQAHRDDGDGYSYLVFGPHVLKSILEGVGRDAVKVYALEWDRLVAVEEFWSYTERGRLSMAYFAYTDREGRVMKCEPTQPDPAHAIRKTVVWQVAEAAVGYKEEVF</sequence>
<evidence type="ECO:0000313" key="1">
    <source>
        <dbReference type="EMBL" id="CAB3741386.1"/>
    </source>
</evidence>
<keyword evidence="2" id="KW-1185">Reference proteome</keyword>
<name>A0A6J5CQJ5_9BURK</name>
<organism evidence="1 2">
    <name type="scientific">Paraburkholderia sediminicola</name>
    <dbReference type="NCBI Taxonomy" id="458836"/>
    <lineage>
        <taxon>Bacteria</taxon>
        <taxon>Pseudomonadati</taxon>
        <taxon>Pseudomonadota</taxon>
        <taxon>Betaproteobacteria</taxon>
        <taxon>Burkholderiales</taxon>
        <taxon>Burkholderiaceae</taxon>
        <taxon>Paraburkholderia</taxon>
    </lineage>
</organism>
<dbReference type="Proteomes" id="UP000494255">
    <property type="component" value="Unassembled WGS sequence"/>
</dbReference>
<proteinExistence type="predicted"/>
<protein>
    <submittedName>
        <fullName evidence="1">Uncharacterized protein</fullName>
    </submittedName>
</protein>